<sequence>MNAFWGNRLFRIGAIIALIGWTPLFAIILLAAIGLWPDRHPNPIGPGLLFFVTFWPAVICLGIGALQVSRRRGERDDG</sequence>
<name>A0A4R2I9M5_9GAMM</name>
<keyword evidence="3" id="KW-1185">Reference proteome</keyword>
<organism evidence="2 3">
    <name type="scientific">Dokdonella fugitiva</name>
    <dbReference type="NCBI Taxonomy" id="328517"/>
    <lineage>
        <taxon>Bacteria</taxon>
        <taxon>Pseudomonadati</taxon>
        <taxon>Pseudomonadota</taxon>
        <taxon>Gammaproteobacteria</taxon>
        <taxon>Lysobacterales</taxon>
        <taxon>Rhodanobacteraceae</taxon>
        <taxon>Dokdonella</taxon>
    </lineage>
</organism>
<dbReference type="AlphaFoldDB" id="A0A4R2I9M5"/>
<evidence type="ECO:0000256" key="1">
    <source>
        <dbReference type="SAM" id="Phobius"/>
    </source>
</evidence>
<gene>
    <name evidence="2" type="ORF">EV148_104144</name>
</gene>
<feature type="transmembrane region" description="Helical" evidence="1">
    <location>
        <begin position="48"/>
        <end position="66"/>
    </location>
</feature>
<reference evidence="2 3" key="1">
    <citation type="journal article" date="2015" name="Stand. Genomic Sci.">
        <title>Genomic Encyclopedia of Bacterial and Archaeal Type Strains, Phase III: the genomes of soil and plant-associated and newly described type strains.</title>
        <authorList>
            <person name="Whitman W.B."/>
            <person name="Woyke T."/>
            <person name="Klenk H.P."/>
            <person name="Zhou Y."/>
            <person name="Lilburn T.G."/>
            <person name="Beck B.J."/>
            <person name="De Vos P."/>
            <person name="Vandamme P."/>
            <person name="Eisen J.A."/>
            <person name="Garrity G."/>
            <person name="Hugenholtz P."/>
            <person name="Kyrpides N.C."/>
        </authorList>
    </citation>
    <scope>NUCLEOTIDE SEQUENCE [LARGE SCALE GENOMIC DNA]</scope>
    <source>
        <strain evidence="2 3">A3</strain>
    </source>
</reference>
<dbReference type="Proteomes" id="UP000294862">
    <property type="component" value="Unassembled WGS sequence"/>
</dbReference>
<comment type="caution">
    <text evidence="2">The sequence shown here is derived from an EMBL/GenBank/DDBJ whole genome shotgun (WGS) entry which is preliminary data.</text>
</comment>
<keyword evidence="1" id="KW-0472">Membrane</keyword>
<dbReference type="RefSeq" id="WP_131997096.1">
    <property type="nucleotide sequence ID" value="NZ_SLWQ01000004.1"/>
</dbReference>
<dbReference type="EMBL" id="SLWQ01000004">
    <property type="protein sequence ID" value="TCO40782.1"/>
    <property type="molecule type" value="Genomic_DNA"/>
</dbReference>
<keyword evidence="1" id="KW-0812">Transmembrane</keyword>
<evidence type="ECO:0000313" key="3">
    <source>
        <dbReference type="Proteomes" id="UP000294862"/>
    </source>
</evidence>
<accession>A0A4R2I9M5</accession>
<feature type="transmembrane region" description="Helical" evidence="1">
    <location>
        <begin position="12"/>
        <end position="36"/>
    </location>
</feature>
<evidence type="ECO:0000313" key="2">
    <source>
        <dbReference type="EMBL" id="TCO40782.1"/>
    </source>
</evidence>
<keyword evidence="1" id="KW-1133">Transmembrane helix</keyword>
<dbReference type="OrthoDB" id="9182271at2"/>
<proteinExistence type="predicted"/>
<protein>
    <submittedName>
        <fullName evidence="2">Uncharacterized protein</fullName>
    </submittedName>
</protein>